<dbReference type="GO" id="GO:0045202">
    <property type="term" value="C:synapse"/>
    <property type="evidence" value="ECO:0000318"/>
    <property type="project" value="GO_Central"/>
</dbReference>
<dbReference type="GO" id="GO:0043195">
    <property type="term" value="C:terminal bouton"/>
    <property type="evidence" value="ECO:0000318"/>
    <property type="project" value="GO_Central"/>
</dbReference>
<dbReference type="SUPFAM" id="SSF47473">
    <property type="entry name" value="EF-hand"/>
    <property type="match status" value="1"/>
</dbReference>
<dbReference type="PANTHER" id="PTHR19972">
    <property type="entry name" value="CALBINDIN"/>
    <property type="match status" value="1"/>
</dbReference>
<evidence type="ECO:0000313" key="5">
    <source>
        <dbReference type="Proteomes" id="UP000015101"/>
    </source>
</evidence>
<dbReference type="RefSeq" id="XP_009010829.1">
    <property type="nucleotide sequence ID" value="XM_009012581.1"/>
</dbReference>
<dbReference type="GO" id="GO:0005634">
    <property type="term" value="C:nucleus"/>
    <property type="evidence" value="ECO:0000318"/>
    <property type="project" value="GO_Central"/>
</dbReference>
<feature type="domain" description="EF-hand" evidence="2">
    <location>
        <begin position="107"/>
        <end position="142"/>
    </location>
</feature>
<dbReference type="InterPro" id="IPR051001">
    <property type="entry name" value="Calbindin_Ca-bind"/>
</dbReference>
<feature type="domain" description="EF-hand" evidence="2">
    <location>
        <begin position="151"/>
        <end position="184"/>
    </location>
</feature>
<dbReference type="GO" id="GO:0030425">
    <property type="term" value="C:dendrite"/>
    <property type="evidence" value="ECO:0000318"/>
    <property type="project" value="GO_Central"/>
</dbReference>
<reference evidence="3 5" key="2">
    <citation type="journal article" date="2013" name="Nature">
        <title>Insights into bilaterian evolution from three spiralian genomes.</title>
        <authorList>
            <person name="Simakov O."/>
            <person name="Marletaz F."/>
            <person name="Cho S.J."/>
            <person name="Edsinger-Gonzales E."/>
            <person name="Havlak P."/>
            <person name="Hellsten U."/>
            <person name="Kuo D.H."/>
            <person name="Larsson T."/>
            <person name="Lv J."/>
            <person name="Arendt D."/>
            <person name="Savage R."/>
            <person name="Osoegawa K."/>
            <person name="de Jong P."/>
            <person name="Grimwood J."/>
            <person name="Chapman J.A."/>
            <person name="Shapiro H."/>
            <person name="Aerts A."/>
            <person name="Otillar R.P."/>
            <person name="Terry A.Y."/>
            <person name="Boore J.L."/>
            <person name="Grigoriev I.V."/>
            <person name="Lindberg D.R."/>
            <person name="Seaver E.C."/>
            <person name="Weisblat D.A."/>
            <person name="Putnam N.H."/>
            <person name="Rokhsar D.S."/>
        </authorList>
    </citation>
    <scope>NUCLEOTIDE SEQUENCE</scope>
</reference>
<dbReference type="OMA" id="IKIWNHY"/>
<organism evidence="4 5">
    <name type="scientific">Helobdella robusta</name>
    <name type="common">Californian leech</name>
    <dbReference type="NCBI Taxonomy" id="6412"/>
    <lineage>
        <taxon>Eukaryota</taxon>
        <taxon>Metazoa</taxon>
        <taxon>Spiralia</taxon>
        <taxon>Lophotrochozoa</taxon>
        <taxon>Annelida</taxon>
        <taxon>Clitellata</taxon>
        <taxon>Hirudinea</taxon>
        <taxon>Rhynchobdellida</taxon>
        <taxon>Glossiphoniidae</taxon>
        <taxon>Helobdella</taxon>
    </lineage>
</organism>
<dbReference type="Proteomes" id="UP000015101">
    <property type="component" value="Unassembled WGS sequence"/>
</dbReference>
<feature type="domain" description="EF-hand" evidence="2">
    <location>
        <begin position="18"/>
        <end position="53"/>
    </location>
</feature>
<dbReference type="Pfam" id="PF13499">
    <property type="entry name" value="EF-hand_7"/>
    <property type="match status" value="2"/>
</dbReference>
<reference evidence="4" key="3">
    <citation type="submission" date="2015-06" db="UniProtKB">
        <authorList>
            <consortium name="EnsemblMetazoa"/>
        </authorList>
    </citation>
    <scope>IDENTIFICATION</scope>
</reference>
<dbReference type="InParanoid" id="T1EYY8"/>
<dbReference type="GO" id="GO:0005829">
    <property type="term" value="C:cytosol"/>
    <property type="evidence" value="ECO:0000318"/>
    <property type="project" value="GO_Central"/>
</dbReference>
<keyword evidence="5" id="KW-1185">Reference proteome</keyword>
<proteinExistence type="predicted"/>
<protein>
    <recommendedName>
        <fullName evidence="2">EF-hand domain-containing protein</fullName>
    </recommendedName>
</protein>
<evidence type="ECO:0000313" key="4">
    <source>
        <dbReference type="EnsemblMetazoa" id="HelroP167061"/>
    </source>
</evidence>
<sequence length="184" mass="21027">MAHCPTGFLTGCLGSRKLHTIEFISIWTHYDKDASGYLDRGELDMFLIDLLKGQKVEITDEVIQQARDAVLSEADQNHDGKIELGEFAKLLPLEDNFMKRFACRKSLSQKDFNDIFRHYDPDGNGYIEGKELMALIYDIMNKTKQKVTLTEVLDYKNAVISVFDKNTDGRLSKKELSLLLSVEK</sequence>
<dbReference type="OrthoDB" id="6282245at2759"/>
<keyword evidence="1" id="KW-0106">Calcium</keyword>
<dbReference type="EMBL" id="AMQM01002644">
    <property type="status" value="NOT_ANNOTATED_CDS"/>
    <property type="molecule type" value="Genomic_DNA"/>
</dbReference>
<dbReference type="STRING" id="6412.T1EYY8"/>
<dbReference type="AlphaFoldDB" id="T1EYY8"/>
<accession>T1EYY8</accession>
<dbReference type="eggNOG" id="KOG0027">
    <property type="taxonomic scope" value="Eukaryota"/>
</dbReference>
<dbReference type="CTD" id="20201788"/>
<dbReference type="HOGENOM" id="CLU_054826_0_0_1"/>
<dbReference type="EMBL" id="KB095858">
    <property type="protein sequence ID" value="ESO10560.1"/>
    <property type="molecule type" value="Genomic_DNA"/>
</dbReference>
<dbReference type="KEGG" id="hro:HELRODRAFT_167061"/>
<dbReference type="PROSITE" id="PS50222">
    <property type="entry name" value="EF_HAND_2"/>
    <property type="match status" value="3"/>
</dbReference>
<name>T1EYY8_HELRO</name>
<dbReference type="FunFam" id="1.10.238.10:FF:000116">
    <property type="entry name" value="calretinin isoform X2"/>
    <property type="match status" value="1"/>
</dbReference>
<reference evidence="5" key="1">
    <citation type="submission" date="2012-12" db="EMBL/GenBank/DDBJ databases">
        <authorList>
            <person name="Hellsten U."/>
            <person name="Grimwood J."/>
            <person name="Chapman J.A."/>
            <person name="Shapiro H."/>
            <person name="Aerts A."/>
            <person name="Otillar R.P."/>
            <person name="Terry A.Y."/>
            <person name="Boore J.L."/>
            <person name="Simakov O."/>
            <person name="Marletaz F."/>
            <person name="Cho S.-J."/>
            <person name="Edsinger-Gonzales E."/>
            <person name="Havlak P."/>
            <person name="Kuo D.-H."/>
            <person name="Larsson T."/>
            <person name="Lv J."/>
            <person name="Arendt D."/>
            <person name="Savage R."/>
            <person name="Osoegawa K."/>
            <person name="de Jong P."/>
            <person name="Lindberg D.R."/>
            <person name="Seaver E.C."/>
            <person name="Weisblat D.A."/>
            <person name="Putnam N.H."/>
            <person name="Grigoriev I.V."/>
            <person name="Rokhsar D.S."/>
        </authorList>
    </citation>
    <scope>NUCLEOTIDE SEQUENCE</scope>
</reference>
<evidence type="ECO:0000256" key="1">
    <source>
        <dbReference type="ARBA" id="ARBA00022837"/>
    </source>
</evidence>
<dbReference type="InterPro" id="IPR011992">
    <property type="entry name" value="EF-hand-dom_pair"/>
</dbReference>
<dbReference type="Gene3D" id="1.10.238.10">
    <property type="entry name" value="EF-hand"/>
    <property type="match status" value="2"/>
</dbReference>
<dbReference type="EMBL" id="AMQM01002643">
    <property type="status" value="NOT_ANNOTATED_CDS"/>
    <property type="molecule type" value="Genomic_DNA"/>
</dbReference>
<dbReference type="EnsemblMetazoa" id="HelroT167061">
    <property type="protein sequence ID" value="HelroP167061"/>
    <property type="gene ID" value="HelroG167061"/>
</dbReference>
<dbReference type="InterPro" id="IPR018247">
    <property type="entry name" value="EF_Hand_1_Ca_BS"/>
</dbReference>
<evidence type="ECO:0000313" key="3">
    <source>
        <dbReference type="EMBL" id="ESO10560.1"/>
    </source>
</evidence>
<dbReference type="PANTHER" id="PTHR19972:SF10">
    <property type="entry name" value="CALBINDIN-32"/>
    <property type="match status" value="1"/>
</dbReference>
<dbReference type="GO" id="GO:0005509">
    <property type="term" value="F:calcium ion binding"/>
    <property type="evidence" value="ECO:0000318"/>
    <property type="project" value="GO_Central"/>
</dbReference>
<dbReference type="FunFam" id="1.10.238.10:FF:000532">
    <property type="entry name" value="CALB1 isoform 1"/>
    <property type="match status" value="1"/>
</dbReference>
<evidence type="ECO:0000259" key="2">
    <source>
        <dbReference type="PROSITE" id="PS50222"/>
    </source>
</evidence>
<dbReference type="GeneID" id="20201788"/>
<dbReference type="InterPro" id="IPR002048">
    <property type="entry name" value="EF_hand_dom"/>
</dbReference>
<gene>
    <name evidence="4" type="primary">20201788</name>
    <name evidence="3" type="ORF">HELRODRAFT_167061</name>
</gene>
<dbReference type="PROSITE" id="PS00018">
    <property type="entry name" value="EF_HAND_1"/>
    <property type="match status" value="4"/>
</dbReference>
<dbReference type="SMART" id="SM00054">
    <property type="entry name" value="EFh"/>
    <property type="match status" value="4"/>
</dbReference>